<organism evidence="2 3">
    <name type="scientific">Haloglomus irregulare</name>
    <dbReference type="NCBI Taxonomy" id="2234134"/>
    <lineage>
        <taxon>Archaea</taxon>
        <taxon>Methanobacteriati</taxon>
        <taxon>Methanobacteriota</taxon>
        <taxon>Stenosarchaea group</taxon>
        <taxon>Halobacteria</taxon>
        <taxon>Halobacteriales</taxon>
        <taxon>Natronomonadaceae</taxon>
        <taxon>Haloglomus</taxon>
    </lineage>
</organism>
<name>A0A554MX55_9EURY</name>
<gene>
    <name evidence="2" type="ORF">DP107_15720</name>
</gene>
<dbReference type="InParanoid" id="A0A554MX55"/>
<proteinExistence type="predicted"/>
<dbReference type="RefSeq" id="WP_144263095.1">
    <property type="nucleotide sequence ID" value="NZ_QMDX01000013.1"/>
</dbReference>
<feature type="region of interest" description="Disordered" evidence="1">
    <location>
        <begin position="1"/>
        <end position="26"/>
    </location>
</feature>
<dbReference type="Pfam" id="PF20575">
    <property type="entry name" value="HTH_63"/>
    <property type="match status" value="1"/>
</dbReference>
<evidence type="ECO:0000256" key="1">
    <source>
        <dbReference type="SAM" id="MobiDB-lite"/>
    </source>
</evidence>
<dbReference type="InterPro" id="IPR046783">
    <property type="entry name" value="HTH_63"/>
</dbReference>
<comment type="caution">
    <text evidence="2">The sequence shown here is derived from an EMBL/GenBank/DDBJ whole genome shotgun (WGS) entry which is preliminary data.</text>
</comment>
<dbReference type="AlphaFoldDB" id="A0A554MX55"/>
<keyword evidence="3" id="KW-1185">Reference proteome</keyword>
<evidence type="ECO:0000313" key="3">
    <source>
        <dbReference type="Proteomes" id="UP000319894"/>
    </source>
</evidence>
<sequence>MAANGTNADRMAPPSDDGPVGDVSPALPDEVSVTLWLRGSAPDVAAERQDRITARVEAFGEAGVETTVREWPRRVSDPTTDRQRAAVAAFDRYRAVAGVNGVRLDPFFECRTNPDGTRTISFPVACLSLERDGNLTGLYPCYVDGDHAAIEDGLDAIETGAAENIR</sequence>
<protein>
    <submittedName>
        <fullName evidence="2">Uncharacterized protein</fullName>
    </submittedName>
</protein>
<dbReference type="OrthoDB" id="241883at2157"/>
<accession>A0A554MX55</accession>
<evidence type="ECO:0000313" key="2">
    <source>
        <dbReference type="EMBL" id="TSD09360.1"/>
    </source>
</evidence>
<reference evidence="2 3" key="1">
    <citation type="submission" date="2018-06" db="EMBL/GenBank/DDBJ databases">
        <title>Natronomonas sp. F16-60 a new haloarchaeon isolated from a solar saltern of Isla Cristina, Huelva, Spain.</title>
        <authorList>
            <person name="Duran-Viseras A."/>
            <person name="Sanchez-Porro C."/>
            <person name="Ventosa A."/>
        </authorList>
    </citation>
    <scope>NUCLEOTIDE SEQUENCE [LARGE SCALE GENOMIC DNA]</scope>
    <source>
        <strain evidence="2 3">F16-60</strain>
    </source>
</reference>
<dbReference type="Proteomes" id="UP000319894">
    <property type="component" value="Unassembled WGS sequence"/>
</dbReference>
<dbReference type="EMBL" id="QMDX01000013">
    <property type="protein sequence ID" value="TSD09360.1"/>
    <property type="molecule type" value="Genomic_DNA"/>
</dbReference>